<evidence type="ECO:0008006" key="4">
    <source>
        <dbReference type="Google" id="ProtNLM"/>
    </source>
</evidence>
<dbReference type="RefSeq" id="WP_127946781.1">
    <property type="nucleotide sequence ID" value="NZ_RKLN01000003.1"/>
</dbReference>
<keyword evidence="1" id="KW-0732">Signal</keyword>
<organism evidence="2 3">
    <name type="scientific">Rhodococcus spongiicola</name>
    <dbReference type="NCBI Taxonomy" id="2487352"/>
    <lineage>
        <taxon>Bacteria</taxon>
        <taxon>Bacillati</taxon>
        <taxon>Actinomycetota</taxon>
        <taxon>Actinomycetes</taxon>
        <taxon>Mycobacteriales</taxon>
        <taxon>Nocardiaceae</taxon>
        <taxon>Rhodococcus</taxon>
    </lineage>
</organism>
<comment type="caution">
    <text evidence="2">The sequence shown here is derived from an EMBL/GenBank/DDBJ whole genome shotgun (WGS) entry which is preliminary data.</text>
</comment>
<dbReference type="Pfam" id="PF10738">
    <property type="entry name" value="Lpp-LpqN"/>
    <property type="match status" value="1"/>
</dbReference>
<dbReference type="Proteomes" id="UP000284333">
    <property type="component" value="Unassembled WGS sequence"/>
</dbReference>
<evidence type="ECO:0000313" key="3">
    <source>
        <dbReference type="Proteomes" id="UP000284333"/>
    </source>
</evidence>
<accession>A0A438AWV2</accession>
<proteinExistence type="predicted"/>
<dbReference type="InterPro" id="IPR019674">
    <property type="entry name" value="Lipoprotein_LpqN/LpqT-like"/>
</dbReference>
<reference evidence="2 3" key="1">
    <citation type="submission" date="2018-11" db="EMBL/GenBank/DDBJ databases">
        <title>Rhodococcus spongicola sp. nov. and Rhodococcus xishaensis sp. nov. from marine sponges.</title>
        <authorList>
            <person name="Li L."/>
            <person name="Lin H.W."/>
        </authorList>
    </citation>
    <scope>NUCLEOTIDE SEQUENCE [LARGE SCALE GENOMIC DNA]</scope>
    <source>
        <strain evidence="2 3">LHW50502</strain>
    </source>
</reference>
<name>A0A438AWV2_9NOCA</name>
<gene>
    <name evidence="2" type="ORF">EF834_08425</name>
</gene>
<dbReference type="EMBL" id="RKLN01000003">
    <property type="protein sequence ID" value="RVW03194.1"/>
    <property type="molecule type" value="Genomic_DNA"/>
</dbReference>
<evidence type="ECO:0000256" key="1">
    <source>
        <dbReference type="ARBA" id="ARBA00022729"/>
    </source>
</evidence>
<sequence>MPEFPTGSDTMTVQEYLEAHQVTCTPCHPDTAEPVTVAIPQLPGWVPAQPEAVPGAYTALVNPDHIKDNWCPNAVLLHGKLSTTVDAEQLLNCAAVDSRRLPYWREYESNRAPYQGHPSVFVRGVYTVEQWTLSATTRYTVVNDGPHQYLTQLTVTTLLDQADDLDVDVTVINLGLTITTS</sequence>
<dbReference type="AlphaFoldDB" id="A0A438AWV2"/>
<protein>
    <recommendedName>
        <fullName evidence="4">Lipoprotein LpqN</fullName>
    </recommendedName>
</protein>
<dbReference type="OrthoDB" id="4369169at2"/>
<evidence type="ECO:0000313" key="2">
    <source>
        <dbReference type="EMBL" id="RVW03194.1"/>
    </source>
</evidence>
<dbReference type="Gene3D" id="3.40.1000.10">
    <property type="entry name" value="Mog1/PsbP, alpha/beta/alpha sandwich"/>
    <property type="match status" value="1"/>
</dbReference>
<keyword evidence="3" id="KW-1185">Reference proteome</keyword>